<gene>
    <name evidence="4" type="ORF">PCAR00345_LOCUS20940</name>
    <name evidence="5" type="ORF">PCAR00345_LOCUS20941</name>
</gene>
<dbReference type="PROSITE" id="PS50003">
    <property type="entry name" value="PH_DOMAIN"/>
    <property type="match status" value="1"/>
</dbReference>
<proteinExistence type="predicted"/>
<organism evidence="4">
    <name type="scientific">Chrysotila carterae</name>
    <name type="common">Marine alga</name>
    <name type="synonym">Syracosphaera carterae</name>
    <dbReference type="NCBI Taxonomy" id="13221"/>
    <lineage>
        <taxon>Eukaryota</taxon>
        <taxon>Haptista</taxon>
        <taxon>Haptophyta</taxon>
        <taxon>Prymnesiophyceae</taxon>
        <taxon>Isochrysidales</taxon>
        <taxon>Isochrysidaceae</taxon>
        <taxon>Chrysotila</taxon>
    </lineage>
</organism>
<protein>
    <recommendedName>
        <fullName evidence="3">PH domain-containing protein</fullName>
    </recommendedName>
</protein>
<dbReference type="Gene3D" id="2.30.29.30">
    <property type="entry name" value="Pleckstrin-homology domain (PH domain)/Phosphotyrosine-binding domain (PTB)"/>
    <property type="match status" value="1"/>
</dbReference>
<evidence type="ECO:0000256" key="2">
    <source>
        <dbReference type="SAM" id="MobiDB-lite"/>
    </source>
</evidence>
<dbReference type="GO" id="GO:0005829">
    <property type="term" value="C:cytosol"/>
    <property type="evidence" value="ECO:0007669"/>
    <property type="project" value="GOC"/>
</dbReference>
<dbReference type="Pfam" id="PF00169">
    <property type="entry name" value="PH"/>
    <property type="match status" value="1"/>
</dbReference>
<dbReference type="InterPro" id="IPR011993">
    <property type="entry name" value="PH-like_dom_sf"/>
</dbReference>
<accession>A0A6S9Y046</accession>
<evidence type="ECO:0000256" key="1">
    <source>
        <dbReference type="ARBA" id="ARBA00022553"/>
    </source>
</evidence>
<dbReference type="GO" id="GO:0042147">
    <property type="term" value="P:retrograde transport, endosome to Golgi"/>
    <property type="evidence" value="ECO:0007669"/>
    <property type="project" value="TreeGrafter"/>
</dbReference>
<dbReference type="GO" id="GO:0055037">
    <property type="term" value="C:recycling endosome"/>
    <property type="evidence" value="ECO:0007669"/>
    <property type="project" value="TreeGrafter"/>
</dbReference>
<dbReference type="EMBL" id="HBIZ01032865">
    <property type="protein sequence ID" value="CAE0768328.1"/>
    <property type="molecule type" value="Transcribed_RNA"/>
</dbReference>
<dbReference type="InterPro" id="IPR045188">
    <property type="entry name" value="Boi1/Boi2-like"/>
</dbReference>
<dbReference type="SUPFAM" id="SSF50729">
    <property type="entry name" value="PH domain-like"/>
    <property type="match status" value="1"/>
</dbReference>
<dbReference type="GO" id="GO:0007032">
    <property type="term" value="P:endosome organization"/>
    <property type="evidence" value="ECO:0007669"/>
    <property type="project" value="TreeGrafter"/>
</dbReference>
<reference evidence="4" key="1">
    <citation type="submission" date="2021-01" db="EMBL/GenBank/DDBJ databases">
        <authorList>
            <person name="Corre E."/>
            <person name="Pelletier E."/>
            <person name="Niang G."/>
            <person name="Scheremetjew M."/>
            <person name="Finn R."/>
            <person name="Kale V."/>
            <person name="Holt S."/>
            <person name="Cochrane G."/>
            <person name="Meng A."/>
            <person name="Brown T."/>
            <person name="Cohen L."/>
        </authorList>
    </citation>
    <scope>NUCLEOTIDE SEQUENCE</scope>
    <source>
        <strain evidence="4">CCMP645</strain>
    </source>
</reference>
<dbReference type="GO" id="GO:0005802">
    <property type="term" value="C:trans-Golgi network"/>
    <property type="evidence" value="ECO:0007669"/>
    <property type="project" value="TreeGrafter"/>
</dbReference>
<sequence>MWRRPSASKPGFNGAIAMPAFYGDSYRDECADPGRGDGGASAEWREDSFTGKQTERDGSETSDLSLDVPNESDIIKQGNLRKRSAAAPRVWQARFVVLERRSLLYYDARPRKGDGRKRARGALLLDGCAAEPAAHASAFKVITPGRTYEFRAADASDAAEWVAQLNQAARDAKSLVGWKRDSSPIHTRSISLHHKREVIEQPI</sequence>
<dbReference type="SMART" id="SM00233">
    <property type="entry name" value="PH"/>
    <property type="match status" value="1"/>
</dbReference>
<name>A0A6S9Y046_CHRCT</name>
<dbReference type="GO" id="GO:0001881">
    <property type="term" value="P:receptor recycling"/>
    <property type="evidence" value="ECO:0007669"/>
    <property type="project" value="TreeGrafter"/>
</dbReference>
<evidence type="ECO:0000259" key="3">
    <source>
        <dbReference type="PROSITE" id="PS50003"/>
    </source>
</evidence>
<keyword evidence="1" id="KW-0597">Phosphoprotein</keyword>
<dbReference type="AlphaFoldDB" id="A0A6S9Y046"/>
<feature type="domain" description="PH" evidence="3">
    <location>
        <begin position="73"/>
        <end position="170"/>
    </location>
</feature>
<dbReference type="PANTHER" id="PTHR22902">
    <property type="entry name" value="SESQUIPEDALIAN"/>
    <property type="match status" value="1"/>
</dbReference>
<evidence type="ECO:0000313" key="4">
    <source>
        <dbReference type="EMBL" id="CAE0768328.1"/>
    </source>
</evidence>
<evidence type="ECO:0000313" key="5">
    <source>
        <dbReference type="EMBL" id="CAE0768329.1"/>
    </source>
</evidence>
<dbReference type="PANTHER" id="PTHR22902:SF27">
    <property type="entry name" value="PLECKSTRIN HOMOLOGY DOMAIN-CONTAINING FAMILY A MEMBER 3"/>
    <property type="match status" value="1"/>
</dbReference>
<dbReference type="EMBL" id="HBIZ01032866">
    <property type="protein sequence ID" value="CAE0768329.1"/>
    <property type="molecule type" value="Transcribed_RNA"/>
</dbReference>
<feature type="compositionally biased region" description="Basic and acidic residues" evidence="2">
    <location>
        <begin position="43"/>
        <end position="59"/>
    </location>
</feature>
<dbReference type="CDD" id="cd00821">
    <property type="entry name" value="PH"/>
    <property type="match status" value="1"/>
</dbReference>
<dbReference type="GO" id="GO:0005769">
    <property type="term" value="C:early endosome"/>
    <property type="evidence" value="ECO:0007669"/>
    <property type="project" value="TreeGrafter"/>
</dbReference>
<dbReference type="InterPro" id="IPR001849">
    <property type="entry name" value="PH_domain"/>
</dbReference>
<feature type="region of interest" description="Disordered" evidence="2">
    <location>
        <begin position="27"/>
        <end position="70"/>
    </location>
</feature>